<evidence type="ECO:0000256" key="1">
    <source>
        <dbReference type="SAM" id="MobiDB-lite"/>
    </source>
</evidence>
<reference evidence="2" key="1">
    <citation type="journal article" date="2011" name="Genome Biol.">
        <title>The draft genome of the carcinogenic human liver fluke Clonorchis sinensis.</title>
        <authorList>
            <person name="Wang X."/>
            <person name="Chen W."/>
            <person name="Huang Y."/>
            <person name="Sun J."/>
            <person name="Men J."/>
            <person name="Liu H."/>
            <person name="Luo F."/>
            <person name="Guo L."/>
            <person name="Lv X."/>
            <person name="Deng C."/>
            <person name="Zhou C."/>
            <person name="Fan Y."/>
            <person name="Li X."/>
            <person name="Huang L."/>
            <person name="Hu Y."/>
            <person name="Liang C."/>
            <person name="Hu X."/>
            <person name="Xu J."/>
            <person name="Yu X."/>
        </authorList>
    </citation>
    <scope>NUCLEOTIDE SEQUENCE [LARGE SCALE GENOMIC DNA]</scope>
    <source>
        <strain evidence="2">Henan</strain>
    </source>
</reference>
<feature type="region of interest" description="Disordered" evidence="1">
    <location>
        <begin position="24"/>
        <end position="66"/>
    </location>
</feature>
<gene>
    <name evidence="2" type="ORF">CLF_102528</name>
</gene>
<organism evidence="2 3">
    <name type="scientific">Clonorchis sinensis</name>
    <name type="common">Chinese liver fluke</name>
    <dbReference type="NCBI Taxonomy" id="79923"/>
    <lineage>
        <taxon>Eukaryota</taxon>
        <taxon>Metazoa</taxon>
        <taxon>Spiralia</taxon>
        <taxon>Lophotrochozoa</taxon>
        <taxon>Platyhelminthes</taxon>
        <taxon>Trematoda</taxon>
        <taxon>Digenea</taxon>
        <taxon>Opisthorchiida</taxon>
        <taxon>Opisthorchiata</taxon>
        <taxon>Opisthorchiidae</taxon>
        <taxon>Clonorchis</taxon>
    </lineage>
</organism>
<reference key="2">
    <citation type="submission" date="2011-10" db="EMBL/GenBank/DDBJ databases">
        <title>The genome and transcriptome sequence of Clonorchis sinensis provide insights into the carcinogenic liver fluke.</title>
        <authorList>
            <person name="Wang X."/>
            <person name="Huang Y."/>
            <person name="Chen W."/>
            <person name="Liu H."/>
            <person name="Guo L."/>
            <person name="Chen Y."/>
            <person name="Luo F."/>
            <person name="Zhou W."/>
            <person name="Sun J."/>
            <person name="Mao Q."/>
            <person name="Liang P."/>
            <person name="Zhou C."/>
            <person name="Tian Y."/>
            <person name="Men J."/>
            <person name="Lv X."/>
            <person name="Huang L."/>
            <person name="Zhou J."/>
            <person name="Hu Y."/>
            <person name="Li R."/>
            <person name="Zhang F."/>
            <person name="Lei H."/>
            <person name="Li X."/>
            <person name="Hu X."/>
            <person name="Liang C."/>
            <person name="Xu J."/>
            <person name="Wu Z."/>
            <person name="Yu X."/>
        </authorList>
    </citation>
    <scope>NUCLEOTIDE SEQUENCE</scope>
    <source>
        <strain>Henan</strain>
    </source>
</reference>
<accession>G7YN36</accession>
<sequence>MPEVDHAYDFLNRNTEPDLARAWAGSIEKDETNELPETDAQPDPVYHSNVVPGAEGHPRRPNYMRK</sequence>
<evidence type="ECO:0000313" key="2">
    <source>
        <dbReference type="EMBL" id="GAA54367.1"/>
    </source>
</evidence>
<dbReference type="Proteomes" id="UP000008909">
    <property type="component" value="Unassembled WGS sequence"/>
</dbReference>
<dbReference type="AlphaFoldDB" id="G7YN36"/>
<dbReference type="EMBL" id="DF143887">
    <property type="protein sequence ID" value="GAA54367.1"/>
    <property type="molecule type" value="Genomic_DNA"/>
</dbReference>
<protein>
    <submittedName>
        <fullName evidence="2">Uncharacterized protein</fullName>
    </submittedName>
</protein>
<name>G7YN36_CLOSI</name>
<keyword evidence="3" id="KW-1185">Reference proteome</keyword>
<evidence type="ECO:0000313" key="3">
    <source>
        <dbReference type="Proteomes" id="UP000008909"/>
    </source>
</evidence>
<proteinExistence type="predicted"/>